<protein>
    <recommendedName>
        <fullName evidence="1">diguanylate cyclase</fullName>
        <ecNumber evidence="1">2.7.7.65</ecNumber>
    </recommendedName>
</protein>
<organism evidence="6 7">
    <name type="scientific">Massilia glaciei</name>
    <dbReference type="NCBI Taxonomy" id="1524097"/>
    <lineage>
        <taxon>Bacteria</taxon>
        <taxon>Pseudomonadati</taxon>
        <taxon>Pseudomonadota</taxon>
        <taxon>Betaproteobacteria</taxon>
        <taxon>Burkholderiales</taxon>
        <taxon>Oxalobacteraceae</taxon>
        <taxon>Telluria group</taxon>
        <taxon>Massilia</taxon>
    </lineage>
</organism>
<dbReference type="GO" id="GO:0052621">
    <property type="term" value="F:diguanylate cyclase activity"/>
    <property type="evidence" value="ECO:0007669"/>
    <property type="project" value="UniProtKB-EC"/>
</dbReference>
<dbReference type="InterPro" id="IPR000014">
    <property type="entry name" value="PAS"/>
</dbReference>
<dbReference type="InterPro" id="IPR000160">
    <property type="entry name" value="GGDEF_dom"/>
</dbReference>
<keyword evidence="7" id="KW-1185">Reference proteome</keyword>
<dbReference type="GO" id="GO:1902201">
    <property type="term" value="P:negative regulation of bacterial-type flagellum-dependent cell motility"/>
    <property type="evidence" value="ECO:0007669"/>
    <property type="project" value="TreeGrafter"/>
</dbReference>
<feature type="transmembrane region" description="Helical" evidence="3">
    <location>
        <begin position="50"/>
        <end position="68"/>
    </location>
</feature>
<dbReference type="Pfam" id="PF08448">
    <property type="entry name" value="PAS_4"/>
    <property type="match status" value="1"/>
</dbReference>
<dbReference type="AlphaFoldDB" id="A0A2U2HF18"/>
<evidence type="ECO:0000259" key="5">
    <source>
        <dbReference type="PROSITE" id="PS50887"/>
    </source>
</evidence>
<dbReference type="InterPro" id="IPR013656">
    <property type="entry name" value="PAS_4"/>
</dbReference>
<evidence type="ECO:0000256" key="2">
    <source>
        <dbReference type="ARBA" id="ARBA00034247"/>
    </source>
</evidence>
<dbReference type="SMART" id="SM00267">
    <property type="entry name" value="GGDEF"/>
    <property type="match status" value="1"/>
</dbReference>
<dbReference type="NCBIfam" id="TIGR00254">
    <property type="entry name" value="GGDEF"/>
    <property type="match status" value="1"/>
</dbReference>
<dbReference type="FunFam" id="3.30.70.270:FF:000001">
    <property type="entry name" value="Diguanylate cyclase domain protein"/>
    <property type="match status" value="1"/>
</dbReference>
<sequence length="809" mass="85683">MAPAETRRHLLERASLILGLGMCACGAAFVLSWLLDLPALRFPVAQSPQIGPVLSALVLAMGIAMAAARGGAWREQVSRLVAAAALAALCVAVLAQLLAPVRAPLPATHIYPIPALVFMILGAGLVLARPGKRMLAAGVCAALGLAISVFVLVNLCRWRLNEAGHPLLFVMTMQAAVAQTVFAAALVCLTLAGLEVRGRVEAFVLWSAGAIGVACMLVWAFINWTDAAHVVQEAEQQTGNVSRLLEAHFELGTDAVNLVFDEVERALGTRSLDELAVLDAEGRRLAALAGALPQVRALHLLDAAGRVRAFGAARPQAGPGLRARGFFIAHRGGQRHAFGGIAADAAGAPTFTYSRRLSDARGGFAGVVLAEMEPAYFQRFYRSLELGPGSALSLFRADGRLLFREPILADPAEGDLERHPIFARLIALAPTGRFVGHSPSDHEQKFSNYRLAPRRAFVVVTAIGMDHLGAPFARRFMLSAGVLGALLALLGMAARIQLLGMRRGKALRLAEAASRLYIRSILDSVGSAIVIVDAGGRIVDVNAEWSKFSGENGGCGANYVGCNYLAVCRGVTGEDAKDALAAAAGISAVIAGGLEVFEHTYACHSATGERWYKMRVTPLAESDGSVVVIHQSITDLKLTEAELRRVANTDSLTGLSNRRALVELAERELAQARRQKYPVSIMMLDCDHFKKVNDTYGHGAGDLVLQTLAGIMRAVCRDTDIVGRVGGEEFVALLPHTAMQGALVLAERLREAVGAARVRSGGDTITFTISIGAAAFAPPMSFDELLTVADRGLYKAKAGGRNRVEAAGS</sequence>
<evidence type="ECO:0000256" key="1">
    <source>
        <dbReference type="ARBA" id="ARBA00012528"/>
    </source>
</evidence>
<dbReference type="EMBL" id="PXWF02000297">
    <property type="protein sequence ID" value="PWF42490.1"/>
    <property type="molecule type" value="Genomic_DNA"/>
</dbReference>
<dbReference type="InterPro" id="IPR043128">
    <property type="entry name" value="Rev_trsase/Diguanyl_cyclase"/>
</dbReference>
<feature type="transmembrane region" description="Helical" evidence="3">
    <location>
        <begin position="110"/>
        <end position="128"/>
    </location>
</feature>
<dbReference type="Gene3D" id="3.30.70.270">
    <property type="match status" value="1"/>
</dbReference>
<evidence type="ECO:0000259" key="4">
    <source>
        <dbReference type="PROSITE" id="PS50112"/>
    </source>
</evidence>
<dbReference type="SUPFAM" id="SSF55073">
    <property type="entry name" value="Nucleotide cyclase"/>
    <property type="match status" value="1"/>
</dbReference>
<feature type="transmembrane region" description="Helical" evidence="3">
    <location>
        <begin position="203"/>
        <end position="222"/>
    </location>
</feature>
<dbReference type="InterPro" id="IPR050469">
    <property type="entry name" value="Diguanylate_Cyclase"/>
</dbReference>
<dbReference type="Pfam" id="PF22588">
    <property type="entry name" value="dCache_1_like"/>
    <property type="match status" value="1"/>
</dbReference>
<dbReference type="CDD" id="cd12915">
    <property type="entry name" value="PDC2_DGC_like"/>
    <property type="match status" value="1"/>
</dbReference>
<dbReference type="InterPro" id="IPR029787">
    <property type="entry name" value="Nucleotide_cyclase"/>
</dbReference>
<dbReference type="Proteomes" id="UP000241421">
    <property type="component" value="Unassembled WGS sequence"/>
</dbReference>
<dbReference type="InterPro" id="IPR035965">
    <property type="entry name" value="PAS-like_dom_sf"/>
</dbReference>
<dbReference type="PROSITE" id="PS51257">
    <property type="entry name" value="PROKAR_LIPOPROTEIN"/>
    <property type="match status" value="1"/>
</dbReference>
<feature type="transmembrane region" description="Helical" evidence="3">
    <location>
        <begin position="167"/>
        <end position="191"/>
    </location>
</feature>
<evidence type="ECO:0000313" key="6">
    <source>
        <dbReference type="EMBL" id="PWF42490.1"/>
    </source>
</evidence>
<reference evidence="6 7" key="1">
    <citation type="submission" date="2018-04" db="EMBL/GenBank/DDBJ databases">
        <title>Massilia violaceinigra sp. nov., a novel purple-pigmented bacterium isolated from Tianshan glacier, Xinjiang, China.</title>
        <authorList>
            <person name="Wang H."/>
        </authorList>
    </citation>
    <scope>NUCLEOTIDE SEQUENCE [LARGE SCALE GENOMIC DNA]</scope>
    <source>
        <strain evidence="6 7">B448-2</strain>
    </source>
</reference>
<dbReference type="CDD" id="cd01949">
    <property type="entry name" value="GGDEF"/>
    <property type="match status" value="1"/>
</dbReference>
<evidence type="ECO:0000313" key="7">
    <source>
        <dbReference type="Proteomes" id="UP000241421"/>
    </source>
</evidence>
<feature type="domain" description="PAS" evidence="4">
    <location>
        <begin position="514"/>
        <end position="550"/>
    </location>
</feature>
<keyword evidence="3" id="KW-0812">Transmembrane</keyword>
<dbReference type="PROSITE" id="PS50112">
    <property type="entry name" value="PAS"/>
    <property type="match status" value="1"/>
</dbReference>
<proteinExistence type="predicted"/>
<dbReference type="PROSITE" id="PS50887">
    <property type="entry name" value="GGDEF"/>
    <property type="match status" value="1"/>
</dbReference>
<dbReference type="PANTHER" id="PTHR45138">
    <property type="entry name" value="REGULATORY COMPONENTS OF SENSORY TRANSDUCTION SYSTEM"/>
    <property type="match status" value="1"/>
</dbReference>
<accession>A0A2U2HF18</accession>
<feature type="transmembrane region" description="Helical" evidence="3">
    <location>
        <begin position="476"/>
        <end position="498"/>
    </location>
</feature>
<feature type="transmembrane region" description="Helical" evidence="3">
    <location>
        <begin position="80"/>
        <end position="98"/>
    </location>
</feature>
<dbReference type="CDD" id="cd12914">
    <property type="entry name" value="PDC1_DGC_like"/>
    <property type="match status" value="1"/>
</dbReference>
<dbReference type="PANTHER" id="PTHR45138:SF9">
    <property type="entry name" value="DIGUANYLATE CYCLASE DGCM-RELATED"/>
    <property type="match status" value="1"/>
</dbReference>
<dbReference type="Gene3D" id="3.30.450.20">
    <property type="entry name" value="PAS domain"/>
    <property type="match status" value="3"/>
</dbReference>
<dbReference type="GO" id="GO:0005886">
    <property type="term" value="C:plasma membrane"/>
    <property type="evidence" value="ECO:0007669"/>
    <property type="project" value="TreeGrafter"/>
</dbReference>
<dbReference type="InterPro" id="IPR054327">
    <property type="entry name" value="His-kinase-like_sensor"/>
</dbReference>
<feature type="domain" description="GGDEF" evidence="5">
    <location>
        <begin position="677"/>
        <end position="809"/>
    </location>
</feature>
<evidence type="ECO:0000256" key="3">
    <source>
        <dbReference type="SAM" id="Phobius"/>
    </source>
</evidence>
<feature type="transmembrane region" description="Helical" evidence="3">
    <location>
        <begin position="135"/>
        <end position="155"/>
    </location>
</feature>
<dbReference type="EC" id="2.7.7.65" evidence="1"/>
<dbReference type="Pfam" id="PF00990">
    <property type="entry name" value="GGDEF"/>
    <property type="match status" value="1"/>
</dbReference>
<gene>
    <name evidence="6" type="ORF">C7C56_022980</name>
</gene>
<dbReference type="OrthoDB" id="9813903at2"/>
<keyword evidence="3" id="KW-1133">Transmembrane helix</keyword>
<feature type="transmembrane region" description="Helical" evidence="3">
    <location>
        <begin position="16"/>
        <end position="35"/>
    </location>
</feature>
<keyword evidence="3" id="KW-0472">Membrane</keyword>
<name>A0A2U2HF18_9BURK</name>
<dbReference type="SUPFAM" id="SSF55785">
    <property type="entry name" value="PYP-like sensor domain (PAS domain)"/>
    <property type="match status" value="1"/>
</dbReference>
<comment type="caution">
    <text evidence="6">The sequence shown here is derived from an EMBL/GenBank/DDBJ whole genome shotgun (WGS) entry which is preliminary data.</text>
</comment>
<comment type="catalytic activity">
    <reaction evidence="2">
        <text>2 GTP = 3',3'-c-di-GMP + 2 diphosphate</text>
        <dbReference type="Rhea" id="RHEA:24898"/>
        <dbReference type="ChEBI" id="CHEBI:33019"/>
        <dbReference type="ChEBI" id="CHEBI:37565"/>
        <dbReference type="ChEBI" id="CHEBI:58805"/>
        <dbReference type="EC" id="2.7.7.65"/>
    </reaction>
</comment>
<dbReference type="GO" id="GO:0043709">
    <property type="term" value="P:cell adhesion involved in single-species biofilm formation"/>
    <property type="evidence" value="ECO:0007669"/>
    <property type="project" value="TreeGrafter"/>
</dbReference>